<evidence type="ECO:0000256" key="3">
    <source>
        <dbReference type="ARBA" id="ARBA00023216"/>
    </source>
</evidence>
<dbReference type="GO" id="GO:0012506">
    <property type="term" value="C:vesicle membrane"/>
    <property type="evidence" value="ECO:0007669"/>
    <property type="project" value="TreeGrafter"/>
</dbReference>
<comment type="similarity">
    <text evidence="1">Belongs to the annexin family.</text>
</comment>
<name>A0A1D2MHJ1_ORCCI</name>
<dbReference type="Gene3D" id="1.10.220.10">
    <property type="entry name" value="Annexin"/>
    <property type="match status" value="2"/>
</dbReference>
<dbReference type="SUPFAM" id="SSF47874">
    <property type="entry name" value="Annexin"/>
    <property type="match status" value="2"/>
</dbReference>
<evidence type="ECO:0000256" key="1">
    <source>
        <dbReference type="ARBA" id="ARBA00007831"/>
    </source>
</evidence>
<protein>
    <submittedName>
        <fullName evidence="5">Annexin A6</fullName>
    </submittedName>
</protein>
<dbReference type="GO" id="GO:0005634">
    <property type="term" value="C:nucleus"/>
    <property type="evidence" value="ECO:0007669"/>
    <property type="project" value="TreeGrafter"/>
</dbReference>
<organism evidence="5 6">
    <name type="scientific">Orchesella cincta</name>
    <name type="common">Springtail</name>
    <name type="synonym">Podura cincta</name>
    <dbReference type="NCBI Taxonomy" id="48709"/>
    <lineage>
        <taxon>Eukaryota</taxon>
        <taxon>Metazoa</taxon>
        <taxon>Ecdysozoa</taxon>
        <taxon>Arthropoda</taxon>
        <taxon>Hexapoda</taxon>
        <taxon>Collembola</taxon>
        <taxon>Entomobryomorpha</taxon>
        <taxon>Entomobryoidea</taxon>
        <taxon>Orchesellidae</taxon>
        <taxon>Orchesellinae</taxon>
        <taxon>Orchesella</taxon>
    </lineage>
</organism>
<evidence type="ECO:0000313" key="5">
    <source>
        <dbReference type="EMBL" id="ODM92372.1"/>
    </source>
</evidence>
<dbReference type="InterPro" id="IPR018502">
    <property type="entry name" value="Annexin_repeat"/>
</dbReference>
<dbReference type="PROSITE" id="PS51897">
    <property type="entry name" value="ANNEXIN_2"/>
    <property type="match status" value="2"/>
</dbReference>
<dbReference type="Pfam" id="PF00191">
    <property type="entry name" value="Annexin"/>
    <property type="match status" value="1"/>
</dbReference>
<keyword evidence="4" id="KW-0732">Signal</keyword>
<feature type="chain" id="PRO_5008904035" evidence="4">
    <location>
        <begin position="25"/>
        <end position="837"/>
    </location>
</feature>
<dbReference type="GO" id="GO:0005886">
    <property type="term" value="C:plasma membrane"/>
    <property type="evidence" value="ECO:0007669"/>
    <property type="project" value="TreeGrafter"/>
</dbReference>
<proteinExistence type="inferred from homology"/>
<keyword evidence="2" id="KW-0677">Repeat</keyword>
<gene>
    <name evidence="5" type="ORF">Ocin01_14308</name>
</gene>
<dbReference type="PANTHER" id="PTHR10502">
    <property type="entry name" value="ANNEXIN"/>
    <property type="match status" value="1"/>
</dbReference>
<keyword evidence="3" id="KW-0041">Annexin</keyword>
<dbReference type="GO" id="GO:0001786">
    <property type="term" value="F:phosphatidylserine binding"/>
    <property type="evidence" value="ECO:0007669"/>
    <property type="project" value="TreeGrafter"/>
</dbReference>
<dbReference type="GO" id="GO:0005544">
    <property type="term" value="F:calcium-dependent phospholipid binding"/>
    <property type="evidence" value="ECO:0007669"/>
    <property type="project" value="InterPro"/>
</dbReference>
<dbReference type="GO" id="GO:0005509">
    <property type="term" value="F:calcium ion binding"/>
    <property type="evidence" value="ECO:0007669"/>
    <property type="project" value="InterPro"/>
</dbReference>
<evidence type="ECO:0000313" key="6">
    <source>
        <dbReference type="Proteomes" id="UP000094527"/>
    </source>
</evidence>
<comment type="caution">
    <text evidence="5">The sequence shown here is derived from an EMBL/GenBank/DDBJ whole genome shotgun (WGS) entry which is preliminary data.</text>
</comment>
<dbReference type="PANTHER" id="PTHR10502:SF102">
    <property type="entry name" value="ANNEXIN B11"/>
    <property type="match status" value="1"/>
</dbReference>
<dbReference type="STRING" id="48709.A0A1D2MHJ1"/>
<dbReference type="Proteomes" id="UP000094527">
    <property type="component" value="Unassembled WGS sequence"/>
</dbReference>
<sequence>MAQINILITLVLMVTSVTLQYTDAFKNYHGCELHDNQPGHPTFVDIPNFNATADADYVWEALYHGGQDMIIHLAHLGSMRSRNQRKQIMKTLKRVHNVSLIYDHLHERTFDGTLGALVRALYMSREEFFATEVRWAIEGPGTDENTLTDIFCCLDPQEIQAGDIRRAFSRLYGSPVDYEIERDVCLDTYGKLLKELIMEKRSNTTDYDAAKTNAKLYFEDSKTEDFLHLSENSTIAYWKFFARRSYKEISMTSKNFNEISEDKPPFTKYLARVTTMNWWKFFTKDFWKIFPCGGNFRELVLAIVNYSTDKTKYYLDLLLDGLMVGDSRRLIRIVALRADKDLELIKQRYSENFGGIQGHTLAQLVVEQQHPFMHNHISHQVRTLLFKIICGDLYVNQHLDQLGDVLDLSTAVSIVIIVCIQFTDARTGENYVIRPGKPTLVDLPSFNKTADTDFVYKHLTRKKGYTVRHLAYLGSLRSRNERKQIVEELKQTYSIDMVHDYLLKAAFDTPDGALVRALFMPRDEFFATEIKWALMGLGTDEDTLTDIFCCLDPTEITADDIRRAYERLYEGSLDHDIAGDVCVENYGKLLDELVTKKRSNKADSDVAKSNAKLYWEDVKNKDFLHLPESSSISYLNVFARRSYDEIRMTSNNFYKLSKDEFPFTEYLDRVTSKNWRNFFSQDFWTLVRCGANFHDLILAIVNYSIDKYDYYLDLLKTALEEGDDRRLIRIVALRADKDLEWIKQRYTEDSDDAFSHNLAELVREKYTKFFSDRLELIVRFLIAEIIVGNQYSQFHSSTSNFEVHGKIGVTKAEALWEIRKSRQATAMRATVAWSPLC</sequence>
<reference evidence="5 6" key="1">
    <citation type="journal article" date="2016" name="Genome Biol. Evol.">
        <title>Gene Family Evolution Reflects Adaptation to Soil Environmental Stressors in the Genome of the Collembolan Orchesella cincta.</title>
        <authorList>
            <person name="Faddeeva-Vakhrusheva A."/>
            <person name="Derks M.F."/>
            <person name="Anvar S.Y."/>
            <person name="Agamennone V."/>
            <person name="Suring W."/>
            <person name="Smit S."/>
            <person name="van Straalen N.M."/>
            <person name="Roelofs D."/>
        </authorList>
    </citation>
    <scope>NUCLEOTIDE SEQUENCE [LARGE SCALE GENOMIC DNA]</scope>
    <source>
        <tissue evidence="5">Mixed pool</tissue>
    </source>
</reference>
<dbReference type="EMBL" id="LJIJ01001250">
    <property type="protein sequence ID" value="ODM92372.1"/>
    <property type="molecule type" value="Genomic_DNA"/>
</dbReference>
<dbReference type="GO" id="GO:0005737">
    <property type="term" value="C:cytoplasm"/>
    <property type="evidence" value="ECO:0007669"/>
    <property type="project" value="TreeGrafter"/>
</dbReference>
<evidence type="ECO:0000256" key="2">
    <source>
        <dbReference type="ARBA" id="ARBA00022737"/>
    </source>
</evidence>
<keyword evidence="6" id="KW-1185">Reference proteome</keyword>
<evidence type="ECO:0000256" key="4">
    <source>
        <dbReference type="SAM" id="SignalP"/>
    </source>
</evidence>
<dbReference type="AlphaFoldDB" id="A0A1D2MHJ1"/>
<feature type="signal peptide" evidence="4">
    <location>
        <begin position="1"/>
        <end position="24"/>
    </location>
</feature>
<accession>A0A1D2MHJ1</accession>
<dbReference type="InterPro" id="IPR037104">
    <property type="entry name" value="Annexin_sf"/>
</dbReference>